<gene>
    <name evidence="3" type="ORF">NHU_01829</name>
</gene>
<dbReference type="SUPFAM" id="SSF52799">
    <property type="entry name" value="(Phosphotyrosine protein) phosphatases II"/>
    <property type="match status" value="1"/>
</dbReference>
<protein>
    <submittedName>
        <fullName evidence="3">Protein tyrosine/serine phosphatase</fullName>
    </submittedName>
</protein>
<dbReference type="GO" id="GO:0016791">
    <property type="term" value="F:phosphatase activity"/>
    <property type="evidence" value="ECO:0007669"/>
    <property type="project" value="UniProtKB-ARBA"/>
</dbReference>
<dbReference type="PATRIC" id="fig|35806.4.peg.1886"/>
<dbReference type="InterPro" id="IPR000387">
    <property type="entry name" value="Tyr_Pase_dom"/>
</dbReference>
<name>A0A0D6B2R6_RHOSU</name>
<feature type="domain" description="Tyrosine specific protein phosphatases" evidence="2">
    <location>
        <begin position="122"/>
        <end position="172"/>
    </location>
</feature>
<evidence type="ECO:0000259" key="2">
    <source>
        <dbReference type="PROSITE" id="PS50056"/>
    </source>
</evidence>
<sequence length="227" mass="25886">MFDQLKTRFAAIERRMTERHGADLSAPGARRAALWHFHLMDHAFLRVLWTNLVEIAPGVWRSNQPSPARLRRYRDMGIRTVISLRGSNRPHSHWLLEEEACAALGLRLEAVPVRARHLVPRETLLALLEIFDTAERPMVMHCKSGSDRAGFAAALYLIHAEGAPVAQARKMLSWRFLHSRRSKAGVLDLVLDRYEADTARSPMTLRDWISSRYDPAAIETEFKAGRS</sequence>
<dbReference type="InterPro" id="IPR057023">
    <property type="entry name" value="PTP-SAK"/>
</dbReference>
<evidence type="ECO:0000256" key="1">
    <source>
        <dbReference type="ARBA" id="ARBA00022801"/>
    </source>
</evidence>
<keyword evidence="1" id="KW-0378">Hydrolase</keyword>
<dbReference type="AlphaFoldDB" id="A0A0D6B2R6"/>
<dbReference type="InterPro" id="IPR029021">
    <property type="entry name" value="Prot-tyrosine_phosphatase-like"/>
</dbReference>
<evidence type="ECO:0000313" key="3">
    <source>
        <dbReference type="EMBL" id="BAQ68984.1"/>
    </source>
</evidence>
<dbReference type="Pfam" id="PF22784">
    <property type="entry name" value="PTP-SAK"/>
    <property type="match status" value="1"/>
</dbReference>
<accession>A0A0D6B2R6</accession>
<proteinExistence type="predicted"/>
<dbReference type="Proteomes" id="UP000064912">
    <property type="component" value="Chromosome"/>
</dbReference>
<dbReference type="Gene3D" id="3.90.190.10">
    <property type="entry name" value="Protein tyrosine phosphatase superfamily"/>
    <property type="match status" value="1"/>
</dbReference>
<evidence type="ECO:0000313" key="4">
    <source>
        <dbReference type="Proteomes" id="UP000064912"/>
    </source>
</evidence>
<dbReference type="eggNOG" id="COG2365">
    <property type="taxonomic scope" value="Bacteria"/>
</dbReference>
<reference evidence="3 4" key="1">
    <citation type="submission" date="2015-02" db="EMBL/GenBank/DDBJ databases">
        <title>Genome sequene of Rhodovulum sulfidophilum DSM 2351.</title>
        <authorList>
            <person name="Nagao N."/>
        </authorList>
    </citation>
    <scope>NUCLEOTIDE SEQUENCE [LARGE SCALE GENOMIC DNA]</scope>
    <source>
        <strain evidence="3 4">DSM 2351</strain>
    </source>
</reference>
<organism evidence="3 4">
    <name type="scientific">Rhodovulum sulfidophilum</name>
    <name type="common">Rhodobacter sulfidophilus</name>
    <dbReference type="NCBI Taxonomy" id="35806"/>
    <lineage>
        <taxon>Bacteria</taxon>
        <taxon>Pseudomonadati</taxon>
        <taxon>Pseudomonadota</taxon>
        <taxon>Alphaproteobacteria</taxon>
        <taxon>Rhodobacterales</taxon>
        <taxon>Paracoccaceae</taxon>
        <taxon>Rhodovulum</taxon>
    </lineage>
</organism>
<dbReference type="EMBL" id="AP014800">
    <property type="protein sequence ID" value="BAQ68984.1"/>
    <property type="molecule type" value="Genomic_DNA"/>
</dbReference>
<dbReference type="PROSITE" id="PS50056">
    <property type="entry name" value="TYR_PHOSPHATASE_2"/>
    <property type="match status" value="1"/>
</dbReference>
<dbReference type="KEGG" id="rsu:NHU_01829"/>